<accession>A0A0W0ZQP3</accession>
<dbReference type="Proteomes" id="UP000054693">
    <property type="component" value="Unassembled WGS sequence"/>
</dbReference>
<dbReference type="InterPro" id="IPR036188">
    <property type="entry name" value="FAD/NAD-bd_sf"/>
</dbReference>
<dbReference type="AlphaFoldDB" id="A0A0W0ZQP3"/>
<proteinExistence type="predicted"/>
<organism evidence="1 2">
    <name type="scientific">Legionella tucsonensis</name>
    <dbReference type="NCBI Taxonomy" id="40335"/>
    <lineage>
        <taxon>Bacteria</taxon>
        <taxon>Pseudomonadati</taxon>
        <taxon>Pseudomonadota</taxon>
        <taxon>Gammaproteobacteria</taxon>
        <taxon>Legionellales</taxon>
        <taxon>Legionellaceae</taxon>
        <taxon>Legionella</taxon>
    </lineage>
</organism>
<sequence length="665" mass="75253">MKEADIVIVGGGPIGYAQAMAFKKLNKDLKVVVLEKYPEFERKHTLVMQPKQLEKLMIATGAQNDPDLKKLLKTLRKKPHIRTNHIQEQFKKIAEAAGVETVITTVEEKTKEGIPVPEKTIDQLVLGYKPKLIVGADGTHSVVNEKLFPKGNHEHTEVDFAMQIRYEIEGNADTEKSWEKSVSFYQNLARQGLVATQQIGKKDPETGKTPITVQLIIPKEDYLPLKQFTAKKAIKPFANDTEKDERERFAKVPPHLRNFISNHIESVLMGSENGKLDKDSIRISVNELPASKAKKVVTEYKGADDSLEEPVQISLNGDAALGLSYFKGFNAGLEALAKYVELLKPALVGDLDKKLLKEKLEDYQNWFSLFADKKIDEVKEYSALKIKPAFKIVKFVRKMKGFSHFEPPAQKEQAIQSYFRLLTKTHPGDKIRYEPYPHRAYNPDIKLGQFAYVPIRYSLKKMGKLFIDFFKPYKGTYQLANDFKQPLVGTVNITSGLVKIVTGIVKPSRFADGLFTLARGLLELALWPLAWTLKPLLRGLITLIDNKPHLIEKNHGMEKLAARGEELLQEEIEETFSFVKAKLLLGICHDLHRKFDKANQRHQKTGLHSEKEEEIYATLIPKTQEEGTISFKAAQQYIGLFVGKKLSEENLSSSNEEASGIDNVF</sequence>
<dbReference type="EMBL" id="LNZA01000008">
    <property type="protein sequence ID" value="KTD71380.1"/>
    <property type="molecule type" value="Genomic_DNA"/>
</dbReference>
<dbReference type="STRING" id="40335.Ltuc_2739"/>
<dbReference type="OrthoDB" id="5654288at2"/>
<evidence type="ECO:0000313" key="2">
    <source>
        <dbReference type="Proteomes" id="UP000054693"/>
    </source>
</evidence>
<dbReference type="SUPFAM" id="SSF51905">
    <property type="entry name" value="FAD/NAD(P)-binding domain"/>
    <property type="match status" value="1"/>
</dbReference>
<evidence type="ECO:0000313" key="1">
    <source>
        <dbReference type="EMBL" id="KTD71380.1"/>
    </source>
</evidence>
<reference evidence="1 2" key="1">
    <citation type="submission" date="2015-11" db="EMBL/GenBank/DDBJ databases">
        <title>Genomic analysis of 38 Legionella species identifies large and diverse effector repertoires.</title>
        <authorList>
            <person name="Burstein D."/>
            <person name="Amaro F."/>
            <person name="Zusman T."/>
            <person name="Lifshitz Z."/>
            <person name="Cohen O."/>
            <person name="Gilbert J.A."/>
            <person name="Pupko T."/>
            <person name="Shuman H.A."/>
            <person name="Segal G."/>
        </authorList>
    </citation>
    <scope>NUCLEOTIDE SEQUENCE [LARGE SCALE GENOMIC DNA]</scope>
    <source>
        <strain evidence="1 2">ATCC 49180</strain>
    </source>
</reference>
<name>A0A0W0ZQP3_9GAMM</name>
<dbReference type="PATRIC" id="fig|40335.7.peg.2926"/>
<keyword evidence="2" id="KW-1185">Reference proteome</keyword>
<comment type="caution">
    <text evidence="1">The sequence shown here is derived from an EMBL/GenBank/DDBJ whole genome shotgun (WGS) entry which is preliminary data.</text>
</comment>
<protein>
    <submittedName>
        <fullName evidence="1">Uncharacterized protein</fullName>
    </submittedName>
</protein>
<dbReference type="RefSeq" id="WP_058521937.1">
    <property type="nucleotide sequence ID" value="NZ_CAAAIP010000002.1"/>
</dbReference>
<gene>
    <name evidence="1" type="ORF">Ltuc_2739</name>
</gene>
<dbReference type="Gene3D" id="3.50.50.60">
    <property type="entry name" value="FAD/NAD(P)-binding domain"/>
    <property type="match status" value="1"/>
</dbReference>